<accession>A0ABR2KYX3</accession>
<evidence type="ECO:0000313" key="2">
    <source>
        <dbReference type="Proteomes" id="UP001470230"/>
    </source>
</evidence>
<evidence type="ECO:0000313" key="1">
    <source>
        <dbReference type="EMBL" id="KAK8896321.1"/>
    </source>
</evidence>
<evidence type="ECO:0008006" key="3">
    <source>
        <dbReference type="Google" id="ProtNLM"/>
    </source>
</evidence>
<dbReference type="Proteomes" id="UP001470230">
    <property type="component" value="Unassembled WGS sequence"/>
</dbReference>
<organism evidence="1 2">
    <name type="scientific">Tritrichomonas musculus</name>
    <dbReference type="NCBI Taxonomy" id="1915356"/>
    <lineage>
        <taxon>Eukaryota</taxon>
        <taxon>Metamonada</taxon>
        <taxon>Parabasalia</taxon>
        <taxon>Tritrichomonadida</taxon>
        <taxon>Tritrichomonadidae</taxon>
        <taxon>Tritrichomonas</taxon>
    </lineage>
</organism>
<dbReference type="EMBL" id="JAPFFF010000002">
    <property type="protein sequence ID" value="KAK8896321.1"/>
    <property type="molecule type" value="Genomic_DNA"/>
</dbReference>
<comment type="caution">
    <text evidence="1">The sequence shown here is derived from an EMBL/GenBank/DDBJ whole genome shotgun (WGS) entry which is preliminary data.</text>
</comment>
<dbReference type="InterPro" id="IPR032914">
    <property type="entry name" value="Vam6/VPS39/TRAP1"/>
</dbReference>
<reference evidence="1 2" key="1">
    <citation type="submission" date="2024-04" db="EMBL/GenBank/DDBJ databases">
        <title>Tritrichomonas musculus Genome.</title>
        <authorList>
            <person name="Alves-Ferreira E."/>
            <person name="Grigg M."/>
            <person name="Lorenzi H."/>
            <person name="Galac M."/>
        </authorList>
    </citation>
    <scope>NUCLEOTIDE SEQUENCE [LARGE SCALE GENOMIC DNA]</scope>
    <source>
        <strain evidence="1 2">EAF2021</strain>
    </source>
</reference>
<keyword evidence="2" id="KW-1185">Reference proteome</keyword>
<gene>
    <name evidence="1" type="ORF">M9Y10_014219</name>
</gene>
<proteinExistence type="predicted"/>
<sequence>MKSGITRHFCLVPLRFSFSNMNGTILAITEHKKELVVSLNGLRLYNCQITNIGQKDMSISCGSKATRIDLKKEGYEIVKLGSINDLLLALFKKAGDNYGVLLSITQEYKVQVSTNVLCFDVNSPNITYSNSPIIAAIVGQEIRIFMYTSDVDKEGKTVCKWEKIYNDNRIQGVLAVSLSHPCIFAMNTQNAYYITTTKLQEDGDPAIEQHSLKFGENAFCMTYISPTYFAYSDKKAQIMSLEGKFKMRTFEFDDMHYEHARAEDIFASSSNSIISVYNFKKGWKSTIKFPGCKHVTSFNNEYFIATTDTEFYLVMECTKAINKINEGSLDEAIESIPNVNTDILAAIFEQLWQKDFKLNALSMLKYKEMAPVIYDIVCLFKMIKLVKVHSPIKYLKFSEQTEDQKLAKALIDNLLSIRGSKIFFDNQSESFNNRQNKSLRMIIDTTLFEIYAYQEDISNLAFFFNELPELLNDSIDAFFDGAETVSRAMYLAYIGNSKDSLAIFKKLENLDQVVLDQITRIIINTSSNWDFCTENLKWFFEVSPLDACKVLTSDSINSNNSLQFCREHFPDYQNIVLRGVLDHKDIYNHSDLVNEYARNIFELLLEINNESFDRGKVAFCKCVIENASTGTETPIEMIKEELGDDFIDVLRTFPKEIDINSPAFQTNQISSIPRVQVEIYRATGNVEKALRLLWDEKQKNPDGNDLKATVSVLEKFCKESEDSSSAFQILIKLLKEKLPNEQGMDVLMGILSRNMNMIDVPAALANINEDELVEKVAAFLEDTYRTLVTMRKDAELDAAFAESNEFESMYQRVRLESQSIEIRSDTICPKCKKPLNSLYLLRAPNGTLYHWKCIDSNNNP</sequence>
<protein>
    <recommendedName>
        <fullName evidence="3">CNH domain-containing protein</fullName>
    </recommendedName>
</protein>
<name>A0ABR2KYX3_9EUKA</name>
<dbReference type="PANTHER" id="PTHR12894:SF27">
    <property type="entry name" value="TRANSFORMING GROWTH FACTOR-BETA RECEPTOR-ASSOCIATED PROTEIN 1"/>
    <property type="match status" value="1"/>
</dbReference>
<dbReference type="PANTHER" id="PTHR12894">
    <property type="entry name" value="CNH DOMAIN CONTAINING"/>
    <property type="match status" value="1"/>
</dbReference>